<name>A0A6A4VGZ6_AMPAM</name>
<proteinExistence type="predicted"/>
<dbReference type="Proteomes" id="UP000440578">
    <property type="component" value="Unassembled WGS sequence"/>
</dbReference>
<reference evidence="1 2" key="1">
    <citation type="submission" date="2019-07" db="EMBL/GenBank/DDBJ databases">
        <title>Draft genome assembly of a fouling barnacle, Amphibalanus amphitrite (Darwin, 1854): The first reference genome for Thecostraca.</title>
        <authorList>
            <person name="Kim W."/>
        </authorList>
    </citation>
    <scope>NUCLEOTIDE SEQUENCE [LARGE SCALE GENOMIC DNA]</scope>
    <source>
        <strain evidence="1">SNU_AA5</strain>
        <tissue evidence="1">Soma without cirri and trophi</tissue>
    </source>
</reference>
<accession>A0A6A4VGZ6</accession>
<keyword evidence="2" id="KW-1185">Reference proteome</keyword>
<comment type="caution">
    <text evidence="1">The sequence shown here is derived from an EMBL/GenBank/DDBJ whole genome shotgun (WGS) entry which is preliminary data.</text>
</comment>
<dbReference type="EMBL" id="VIIS01001730">
    <property type="protein sequence ID" value="KAF0293706.1"/>
    <property type="molecule type" value="Genomic_DNA"/>
</dbReference>
<organism evidence="1 2">
    <name type="scientific">Amphibalanus amphitrite</name>
    <name type="common">Striped barnacle</name>
    <name type="synonym">Balanus amphitrite</name>
    <dbReference type="NCBI Taxonomy" id="1232801"/>
    <lineage>
        <taxon>Eukaryota</taxon>
        <taxon>Metazoa</taxon>
        <taxon>Ecdysozoa</taxon>
        <taxon>Arthropoda</taxon>
        <taxon>Crustacea</taxon>
        <taxon>Multicrustacea</taxon>
        <taxon>Cirripedia</taxon>
        <taxon>Thoracica</taxon>
        <taxon>Thoracicalcarea</taxon>
        <taxon>Balanomorpha</taxon>
        <taxon>Balanoidea</taxon>
        <taxon>Balanidae</taxon>
        <taxon>Amphibalaninae</taxon>
        <taxon>Amphibalanus</taxon>
    </lineage>
</organism>
<gene>
    <name evidence="1" type="ORF">FJT64_008571</name>
</gene>
<dbReference type="AlphaFoldDB" id="A0A6A4VGZ6"/>
<sequence>MATLVRAIRYTRDTKTVPTPTADSPPAAAALTADGSPDAAALTAAALTADGSPAAAALTAAALTADGSPAAAALTAAALTADGSPAAAALTAAALTADGSPAALTAAALTVDNRTTEGDSTVTPPRAEIPADPEHHVHAERPLLHHQRFKRGTMAVGASTVTLPMPLHFRSSPLIVVTRTTRRLHCAQNGA</sequence>
<evidence type="ECO:0000313" key="1">
    <source>
        <dbReference type="EMBL" id="KAF0293706.1"/>
    </source>
</evidence>
<evidence type="ECO:0000313" key="2">
    <source>
        <dbReference type="Proteomes" id="UP000440578"/>
    </source>
</evidence>
<protein>
    <submittedName>
        <fullName evidence="1">Uncharacterized protein</fullName>
    </submittedName>
</protein>